<sequence>MAIEEFNEALDWQATHADENNAPCTARIVRALAKVRDSDTATGRRIANWEGLTLKDAMPLRMAGGLHHLLLSGQDDRLARVYSGQITDQGLIDALVCELVETYDTQLLPWLDGPPQTNEAGRAASIMGGLLWVAQRAIPKLELFELGASAGVLTMLERYRFHLGETAVGPLGSPMQIEPAWRGEGAPPAPPENFQILSVRGCDVGPIDLADPDSALRLKSYVWPDAPGRMARIDAAIALASAKPPELVKQDAGEFVTAMLAEPQTEGVTRVMFHSIMWQYMPASTQEAITAEFEAAGAEATEERPLAWVSLETDPATFRHELKVRLWNGSAEDGTTHLLSHAHPHGAWVEWLDG</sequence>
<evidence type="ECO:0000313" key="2">
    <source>
        <dbReference type="Proteomes" id="UP001138681"/>
    </source>
</evidence>
<dbReference type="PIRSF" id="PIRSF012608">
    <property type="entry name" value="UCP012608"/>
    <property type="match status" value="1"/>
</dbReference>
<gene>
    <name evidence="1" type="ORF">KCG46_08015</name>
</gene>
<dbReference type="Pfam" id="PF10094">
    <property type="entry name" value="DUF2332"/>
    <property type="match status" value="1"/>
</dbReference>
<name>A0A9X1F399_9SPHN</name>
<accession>A0A9X1F399</accession>
<dbReference type="EMBL" id="JAGSPC010000001">
    <property type="protein sequence ID" value="MBV7259516.1"/>
    <property type="molecule type" value="Genomic_DNA"/>
</dbReference>
<protein>
    <submittedName>
        <fullName evidence="1">DUF2332 domain-containing protein</fullName>
    </submittedName>
</protein>
<reference evidence="1" key="1">
    <citation type="submission" date="2021-04" db="EMBL/GenBank/DDBJ databases">
        <authorList>
            <person name="Pira H."/>
            <person name="Risdian C."/>
            <person name="Wink J."/>
        </authorList>
    </citation>
    <scope>NUCLEOTIDE SEQUENCE</scope>
    <source>
        <strain evidence="1">WH158</strain>
    </source>
</reference>
<organism evidence="1 2">
    <name type="scientific">Erythrobacter crassostreae</name>
    <dbReference type="NCBI Taxonomy" id="2828328"/>
    <lineage>
        <taxon>Bacteria</taxon>
        <taxon>Pseudomonadati</taxon>
        <taxon>Pseudomonadota</taxon>
        <taxon>Alphaproteobacteria</taxon>
        <taxon>Sphingomonadales</taxon>
        <taxon>Erythrobacteraceae</taxon>
        <taxon>Erythrobacter/Porphyrobacter group</taxon>
        <taxon>Erythrobacter</taxon>
    </lineage>
</organism>
<keyword evidence="2" id="KW-1185">Reference proteome</keyword>
<evidence type="ECO:0000313" key="1">
    <source>
        <dbReference type="EMBL" id="MBV7259516.1"/>
    </source>
</evidence>
<dbReference type="Proteomes" id="UP001138681">
    <property type="component" value="Unassembled WGS sequence"/>
</dbReference>
<dbReference type="InterPro" id="IPR011200">
    <property type="entry name" value="UCP012608"/>
</dbReference>
<comment type="caution">
    <text evidence="1">The sequence shown here is derived from an EMBL/GenBank/DDBJ whole genome shotgun (WGS) entry which is preliminary data.</text>
</comment>
<dbReference type="AlphaFoldDB" id="A0A9X1F399"/>
<proteinExistence type="predicted"/>